<dbReference type="Proteomes" id="UP000250143">
    <property type="component" value="Chromosome"/>
</dbReference>
<sequence length="250" mass="29149">MRIKLFTEEFIEAFGRDINDEYAKLYRTGDKQALLEIFEKAPTYEADIPFDFHELTTPNDYINNTKLIYGSLRELTPAQASKENLWFTLANTFYLDYTLKLLSSNDRTKVKNALFLKTKRDQLIQCISKYWWLGYLLYDEKSDDPYELMEFFCAENALGKAVGFFSSKLTSNKEIMLGIVKGIRDRQDVIKNQSWSYGFINGHFNAVGGVKVLDMMTQEEVYQETLAFIDEIVADPLMIPPTQRNKILRR</sequence>
<dbReference type="EMBL" id="CP023566">
    <property type="protein sequence ID" value="AWZ39701.1"/>
    <property type="molecule type" value="Genomic_DNA"/>
</dbReference>
<organism evidence="1 4">
    <name type="scientific">Ligilactobacillus murinus</name>
    <dbReference type="NCBI Taxonomy" id="1622"/>
    <lineage>
        <taxon>Bacteria</taxon>
        <taxon>Bacillati</taxon>
        <taxon>Bacillota</taxon>
        <taxon>Bacilli</taxon>
        <taxon>Lactobacillales</taxon>
        <taxon>Lactobacillaceae</taxon>
        <taxon>Ligilactobacillus</taxon>
    </lineage>
</organism>
<gene>
    <name evidence="2" type="ORF">CPQ89_00950</name>
    <name evidence="1" type="ORF">CPS94_10550</name>
</gene>
<dbReference type="AlphaFoldDB" id="A0AAD0KZR7"/>
<dbReference type="EMBL" id="CP023565">
    <property type="protein sequence ID" value="AWZ39327.1"/>
    <property type="molecule type" value="Genomic_DNA"/>
</dbReference>
<evidence type="ECO:0000313" key="2">
    <source>
        <dbReference type="EMBL" id="AWZ39701.1"/>
    </source>
</evidence>
<reference evidence="3 4" key="1">
    <citation type="submission" date="2017-09" db="EMBL/GenBank/DDBJ databases">
        <title>Predominant Lactobacillus spp. isolated from feces of mice subjected to short-term calorie restriction.</title>
        <authorList>
            <person name="Zhang C."/>
            <person name="Zhao L."/>
            <person name="Pan F."/>
        </authorList>
    </citation>
    <scope>NUCLEOTIDE SEQUENCE [LARGE SCALE GENOMIC DNA]</scope>
    <source>
        <strain evidence="2 3">CR141</strain>
        <strain evidence="1 4">CR147</strain>
    </source>
</reference>
<proteinExistence type="predicted"/>
<dbReference type="GeneID" id="48467594"/>
<dbReference type="KEGG" id="lmur:CPS94_10550"/>
<name>A0AAD0KZR7_9LACO</name>
<dbReference type="RefSeq" id="WP_112193326.1">
    <property type="nucleotide sequence ID" value="NZ_CP023565.1"/>
</dbReference>
<evidence type="ECO:0000313" key="4">
    <source>
        <dbReference type="Proteomes" id="UP000250153"/>
    </source>
</evidence>
<evidence type="ECO:0000313" key="1">
    <source>
        <dbReference type="EMBL" id="AWZ39327.1"/>
    </source>
</evidence>
<dbReference type="InterPro" id="IPR045920">
    <property type="entry name" value="DUF6339"/>
</dbReference>
<keyword evidence="3" id="KW-1185">Reference proteome</keyword>
<dbReference type="Pfam" id="PF19866">
    <property type="entry name" value="DUF6339"/>
    <property type="match status" value="1"/>
</dbReference>
<accession>A0AAD0KZR7</accession>
<evidence type="ECO:0000313" key="3">
    <source>
        <dbReference type="Proteomes" id="UP000250143"/>
    </source>
</evidence>
<dbReference type="Proteomes" id="UP000250153">
    <property type="component" value="Chromosome"/>
</dbReference>
<protein>
    <submittedName>
        <fullName evidence="1">Uncharacterized protein</fullName>
    </submittedName>
</protein>